<dbReference type="GO" id="GO:0005829">
    <property type="term" value="C:cytosol"/>
    <property type="evidence" value="ECO:0007669"/>
    <property type="project" value="UniProtKB-SubCell"/>
</dbReference>
<evidence type="ECO:0000256" key="16">
    <source>
        <dbReference type="ARBA" id="ARBA00023128"/>
    </source>
</evidence>
<keyword evidence="15" id="KW-0809">Transit peptide</keyword>
<dbReference type="GO" id="GO:0046872">
    <property type="term" value="F:metal ion binding"/>
    <property type="evidence" value="ECO:0007669"/>
    <property type="project" value="UniProtKB-KW"/>
</dbReference>
<feature type="domain" description="Protein kinase" evidence="20">
    <location>
        <begin position="191"/>
        <end position="635"/>
    </location>
</feature>
<evidence type="ECO:0000259" key="20">
    <source>
        <dbReference type="PROSITE" id="PS50011"/>
    </source>
</evidence>
<accession>A0A8J4YNH6</accession>
<evidence type="ECO:0000256" key="3">
    <source>
        <dbReference type="ARBA" id="ARBA00004514"/>
    </source>
</evidence>
<dbReference type="GO" id="GO:0005743">
    <property type="term" value="C:mitochondrial inner membrane"/>
    <property type="evidence" value="ECO:0007669"/>
    <property type="project" value="UniProtKB-SubCell"/>
</dbReference>
<evidence type="ECO:0000256" key="1">
    <source>
        <dbReference type="ARBA" id="ARBA00001946"/>
    </source>
</evidence>
<comment type="cofactor">
    <cofactor evidence="1">
        <name>Mg(2+)</name>
        <dbReference type="ChEBI" id="CHEBI:18420"/>
    </cofactor>
</comment>
<evidence type="ECO:0000256" key="17">
    <source>
        <dbReference type="ARBA" id="ARBA00047899"/>
    </source>
</evidence>
<dbReference type="GO" id="GO:0090141">
    <property type="term" value="P:positive regulation of mitochondrial fission"/>
    <property type="evidence" value="ECO:0007669"/>
    <property type="project" value="TreeGrafter"/>
</dbReference>
<reference evidence="21" key="1">
    <citation type="submission" date="2020-07" db="EMBL/GenBank/DDBJ databases">
        <title>The High-quality genome of the commercially important snow crab, Chionoecetes opilio.</title>
        <authorList>
            <person name="Jeong J.-H."/>
            <person name="Ryu S."/>
        </authorList>
    </citation>
    <scope>NUCLEOTIDE SEQUENCE</scope>
    <source>
        <strain evidence="21">MADBK_172401_WGS</strain>
        <tissue evidence="21">Digestive gland</tissue>
    </source>
</reference>
<evidence type="ECO:0000256" key="2">
    <source>
        <dbReference type="ARBA" id="ARBA00004434"/>
    </source>
</evidence>
<comment type="caution">
    <text evidence="21">The sequence shown here is derived from an EMBL/GenBank/DDBJ whole genome shotgun (WGS) entry which is preliminary data.</text>
</comment>
<dbReference type="GO" id="GO:0042981">
    <property type="term" value="P:regulation of apoptotic process"/>
    <property type="evidence" value="ECO:0007669"/>
    <property type="project" value="TreeGrafter"/>
</dbReference>
<dbReference type="Gene3D" id="1.10.510.10">
    <property type="entry name" value="Transferase(Phosphotransferase) domain 1"/>
    <property type="match status" value="1"/>
</dbReference>
<dbReference type="PANTHER" id="PTHR22972">
    <property type="entry name" value="SERINE/THREONINE PROTEIN KINASE"/>
    <property type="match status" value="1"/>
</dbReference>
<evidence type="ECO:0000256" key="5">
    <source>
        <dbReference type="ARBA" id="ARBA00012513"/>
    </source>
</evidence>
<dbReference type="EMBL" id="JACEEZ010005348">
    <property type="protein sequence ID" value="KAG0725699.1"/>
    <property type="molecule type" value="Genomic_DNA"/>
</dbReference>
<proteinExistence type="predicted"/>
<evidence type="ECO:0000313" key="21">
    <source>
        <dbReference type="EMBL" id="KAG0725699.1"/>
    </source>
</evidence>
<keyword evidence="9" id="KW-0547">Nucleotide-binding</keyword>
<gene>
    <name evidence="21" type="primary">PINK1</name>
    <name evidence="21" type="ORF">GWK47_004586</name>
</gene>
<feature type="compositionally biased region" description="Basic and acidic residues" evidence="19">
    <location>
        <begin position="164"/>
        <end position="183"/>
    </location>
</feature>
<evidence type="ECO:0000256" key="6">
    <source>
        <dbReference type="ARBA" id="ARBA00022527"/>
    </source>
</evidence>
<evidence type="ECO:0000256" key="15">
    <source>
        <dbReference type="ARBA" id="ARBA00022946"/>
    </source>
</evidence>
<feature type="region of interest" description="Disordered" evidence="19">
    <location>
        <begin position="212"/>
        <end position="232"/>
    </location>
</feature>
<comment type="catalytic activity">
    <reaction evidence="17">
        <text>L-threonyl-[protein] + ATP = O-phospho-L-threonyl-[protein] + ADP + H(+)</text>
        <dbReference type="Rhea" id="RHEA:46608"/>
        <dbReference type="Rhea" id="RHEA-COMP:11060"/>
        <dbReference type="Rhea" id="RHEA-COMP:11605"/>
        <dbReference type="ChEBI" id="CHEBI:15378"/>
        <dbReference type="ChEBI" id="CHEBI:30013"/>
        <dbReference type="ChEBI" id="CHEBI:30616"/>
        <dbReference type="ChEBI" id="CHEBI:61977"/>
        <dbReference type="ChEBI" id="CHEBI:456216"/>
        <dbReference type="EC" id="2.7.11.1"/>
    </reaction>
</comment>
<dbReference type="InterPro" id="IPR008271">
    <property type="entry name" value="Ser/Thr_kinase_AS"/>
</dbReference>
<feature type="region of interest" description="Disordered" evidence="19">
    <location>
        <begin position="21"/>
        <end position="49"/>
    </location>
</feature>
<keyword evidence="16" id="KW-0496">Mitochondrion</keyword>
<dbReference type="InterPro" id="IPR000719">
    <property type="entry name" value="Prot_kinase_dom"/>
</dbReference>
<dbReference type="AlphaFoldDB" id="A0A8J4YNH6"/>
<dbReference type="SMART" id="SM00220">
    <property type="entry name" value="S_TKc"/>
    <property type="match status" value="1"/>
</dbReference>
<comment type="subcellular location">
    <subcellularLocation>
        <location evidence="3">Cytoplasm</location>
        <location evidence="3">Cytosol</location>
    </subcellularLocation>
    <subcellularLocation>
        <location evidence="2">Mitochondrion inner membrane</location>
        <topology evidence="2">Single-pass membrane protein</topology>
    </subcellularLocation>
    <subcellularLocation>
        <location evidence="4">Mitochondrion outer membrane</location>
        <topology evidence="4">Single-pass membrane protein</topology>
    </subcellularLocation>
</comment>
<dbReference type="GO" id="GO:0004674">
    <property type="term" value="F:protein serine/threonine kinase activity"/>
    <property type="evidence" value="ECO:0007669"/>
    <property type="project" value="UniProtKB-KW"/>
</dbReference>
<keyword evidence="6" id="KW-0723">Serine/threonine-protein kinase</keyword>
<name>A0A8J4YNH6_CHIOP</name>
<dbReference type="GO" id="GO:0005524">
    <property type="term" value="F:ATP binding"/>
    <property type="evidence" value="ECO:0007669"/>
    <property type="project" value="UniProtKB-KW"/>
</dbReference>
<keyword evidence="22" id="KW-1185">Reference proteome</keyword>
<dbReference type="Pfam" id="PF00069">
    <property type="entry name" value="Pkinase"/>
    <property type="match status" value="1"/>
</dbReference>
<organism evidence="21 22">
    <name type="scientific">Chionoecetes opilio</name>
    <name type="common">Atlantic snow crab</name>
    <name type="synonym">Cancer opilio</name>
    <dbReference type="NCBI Taxonomy" id="41210"/>
    <lineage>
        <taxon>Eukaryota</taxon>
        <taxon>Metazoa</taxon>
        <taxon>Ecdysozoa</taxon>
        <taxon>Arthropoda</taxon>
        <taxon>Crustacea</taxon>
        <taxon>Multicrustacea</taxon>
        <taxon>Malacostraca</taxon>
        <taxon>Eumalacostraca</taxon>
        <taxon>Eucarida</taxon>
        <taxon>Decapoda</taxon>
        <taxon>Pleocyemata</taxon>
        <taxon>Brachyura</taxon>
        <taxon>Eubrachyura</taxon>
        <taxon>Majoidea</taxon>
        <taxon>Majidae</taxon>
        <taxon>Chionoecetes</taxon>
    </lineage>
</organism>
<evidence type="ECO:0000256" key="4">
    <source>
        <dbReference type="ARBA" id="ARBA00004572"/>
    </source>
</evidence>
<dbReference type="PROSITE" id="PS00108">
    <property type="entry name" value="PROTEIN_KINASE_ST"/>
    <property type="match status" value="1"/>
</dbReference>
<evidence type="ECO:0000313" key="22">
    <source>
        <dbReference type="Proteomes" id="UP000770661"/>
    </source>
</evidence>
<dbReference type="EC" id="2.7.11.1" evidence="5"/>
<evidence type="ECO:0000256" key="7">
    <source>
        <dbReference type="ARBA" id="ARBA00022679"/>
    </source>
</evidence>
<feature type="compositionally biased region" description="Basic residues" evidence="19">
    <location>
        <begin position="21"/>
        <end position="47"/>
    </location>
</feature>
<dbReference type="Proteomes" id="UP000770661">
    <property type="component" value="Unassembled WGS sequence"/>
</dbReference>
<dbReference type="SUPFAM" id="SSF56112">
    <property type="entry name" value="Protein kinase-like (PK-like)"/>
    <property type="match status" value="1"/>
</dbReference>
<evidence type="ECO:0000256" key="19">
    <source>
        <dbReference type="SAM" id="MobiDB-lite"/>
    </source>
</evidence>
<keyword evidence="12" id="KW-0999">Mitochondrion inner membrane</keyword>
<dbReference type="GO" id="GO:0000422">
    <property type="term" value="P:autophagy of mitochondrion"/>
    <property type="evidence" value="ECO:0007669"/>
    <property type="project" value="TreeGrafter"/>
</dbReference>
<keyword evidence="8" id="KW-0479">Metal-binding</keyword>
<keyword evidence="7" id="KW-0808">Transferase</keyword>
<dbReference type="InterPro" id="IPR051511">
    <property type="entry name" value="MitoQC_Scaffold_Kinases"/>
</dbReference>
<evidence type="ECO:0000256" key="9">
    <source>
        <dbReference type="ARBA" id="ARBA00022741"/>
    </source>
</evidence>
<keyword evidence="11" id="KW-1000">Mitochondrion outer membrane</keyword>
<evidence type="ECO:0000256" key="18">
    <source>
        <dbReference type="ARBA" id="ARBA00048679"/>
    </source>
</evidence>
<feature type="compositionally biased region" description="Basic and acidic residues" evidence="19">
    <location>
        <begin position="212"/>
        <end position="226"/>
    </location>
</feature>
<dbReference type="OrthoDB" id="1405469at2759"/>
<dbReference type="GO" id="GO:0005741">
    <property type="term" value="C:mitochondrial outer membrane"/>
    <property type="evidence" value="ECO:0007669"/>
    <property type="project" value="UniProtKB-SubCell"/>
</dbReference>
<evidence type="ECO:0000256" key="10">
    <source>
        <dbReference type="ARBA" id="ARBA00022777"/>
    </source>
</evidence>
<evidence type="ECO:0000256" key="12">
    <source>
        <dbReference type="ARBA" id="ARBA00022792"/>
    </source>
</evidence>
<keyword evidence="12" id="KW-0472">Membrane</keyword>
<dbReference type="PROSITE" id="PS50011">
    <property type="entry name" value="PROTEIN_KINASE_DOM"/>
    <property type="match status" value="1"/>
</dbReference>
<protein>
    <recommendedName>
        <fullName evidence="5">non-specific serine/threonine protein kinase</fullName>
        <ecNumber evidence="5">2.7.11.1</ecNumber>
    </recommendedName>
</protein>
<sequence length="727" mass="81036">MWSVRAVVEAVVEQGRRALHQQVRRRQPHHHHHPYPRPQHPGHKLSKGVREGAGEAAAGGCVSGRAGVVASRLRPFTTQLFQSIFRKVPAPLWTEARRRTTQRLVFGASAPYFALVGVTLVGGSQGLVTRDDELEALCGTVREAITRSGWLHNPEFWRAQQEGSEQREEQAHQEDQEQKGEEDHVFSLTDFTLGPVIDKGCNAAVYAARWKPDESSNHHQQEKKEEEEQPLSYTSTIRQVVQGLPVPQESVTGRLGNPSMAASFMQSQGHTGNTEADLADGLKPESMPGKNGTQGAVARTPATAFAPYEEERQEEGREEAAAGGQHQEFPLAIKMMFNYEAESNAPAILRAMYKEILPARSVQLDPEQQEWQERLCGPRVCLPPHPNIVDMPCIFVDRVPLLEGCLDLYPQALPARLNPQGYGRNMSLFCVMKRYDTSLREYLARHHPSPHTCLLLLTQLLEALLHLRTNNIAHRDLKSDNILLTLADGWQYPLLVVSDFGCSLIGDNAGLSVPFPSRENDPRQGNPSLMAPEVKTAVPGLLSSISFGQSDLWATGTLIYEIYGLDNPFAPAPSAASPRRRPKQLESGTYKESQLPRLARSAPPWVRHLAADILRRNPRARPTVNVAATLCQLMLWAPSKWLNRHSLSLPSHTEVTQWLLCLATKVLCEARLPQAYKPHQQKGKTTTGLEGNADHQGSQLEYQIVSTFLGRVHYVDIIQAIKWNRAF</sequence>
<evidence type="ECO:0000256" key="13">
    <source>
        <dbReference type="ARBA" id="ARBA00022840"/>
    </source>
</evidence>
<feature type="region of interest" description="Disordered" evidence="19">
    <location>
        <begin position="160"/>
        <end position="183"/>
    </location>
</feature>
<evidence type="ECO:0000256" key="11">
    <source>
        <dbReference type="ARBA" id="ARBA00022787"/>
    </source>
</evidence>
<keyword evidence="13" id="KW-0067">ATP-binding</keyword>
<dbReference type="InterPro" id="IPR011009">
    <property type="entry name" value="Kinase-like_dom_sf"/>
</dbReference>
<evidence type="ECO:0000256" key="14">
    <source>
        <dbReference type="ARBA" id="ARBA00022842"/>
    </source>
</evidence>
<feature type="region of interest" description="Disordered" evidence="19">
    <location>
        <begin position="573"/>
        <end position="594"/>
    </location>
</feature>
<dbReference type="PANTHER" id="PTHR22972:SF7">
    <property type="entry name" value="SERINE_THREONINE-PROTEIN KINASE PINK1, MITOCHONDRIAL"/>
    <property type="match status" value="1"/>
</dbReference>
<evidence type="ECO:0000256" key="8">
    <source>
        <dbReference type="ARBA" id="ARBA00022723"/>
    </source>
</evidence>
<keyword evidence="14" id="KW-0460">Magnesium</keyword>
<comment type="catalytic activity">
    <reaction evidence="18">
        <text>L-seryl-[protein] + ATP = O-phospho-L-seryl-[protein] + ADP + H(+)</text>
        <dbReference type="Rhea" id="RHEA:17989"/>
        <dbReference type="Rhea" id="RHEA-COMP:9863"/>
        <dbReference type="Rhea" id="RHEA-COMP:11604"/>
        <dbReference type="ChEBI" id="CHEBI:15378"/>
        <dbReference type="ChEBI" id="CHEBI:29999"/>
        <dbReference type="ChEBI" id="CHEBI:30616"/>
        <dbReference type="ChEBI" id="CHEBI:83421"/>
        <dbReference type="ChEBI" id="CHEBI:456216"/>
        <dbReference type="EC" id="2.7.11.1"/>
    </reaction>
</comment>
<keyword evidence="10 21" id="KW-0418">Kinase</keyword>